<organism evidence="1">
    <name type="scientific">Cercospora beticola metavirus 1</name>
    <dbReference type="NCBI Taxonomy" id="2973208"/>
    <lineage>
        <taxon>Viruses</taxon>
        <taxon>Riboviria</taxon>
        <taxon>Pararnavirae</taxon>
        <taxon>Artverviricota</taxon>
        <taxon>Revtraviricetes</taxon>
        <taxon>Ortervirales</taxon>
        <taxon>Metaviridae</taxon>
        <taxon>Metavirus</taxon>
    </lineage>
</organism>
<accession>A0A976SHX5</accession>
<reference evidence="1" key="1">
    <citation type="journal article" date="2021" name="Viruses">
        <title>Characterization of the Mycovirome from the Plant-Pathogenic Fungus Cercospora beticola.</title>
        <authorList>
            <person name="Li Y."/>
            <person name="Zhou M."/>
            <person name="Yang Y."/>
            <person name="Liu Q."/>
            <person name="Zhang Z."/>
            <person name="Han C."/>
            <person name="Wang Y."/>
        </authorList>
    </citation>
    <scope>NUCLEOTIDE SEQUENCE</scope>
    <source>
        <strain evidence="1">WLCB0811-5</strain>
    </source>
</reference>
<name>A0A976SHX5_9VIRU</name>
<sequence>MRLFFQLFRRFEVYQTLCDFHKPSTHLEPLPKVLISSHFNRLALARDFAATGIEMVPCSARRNARPKAGEPGPRCIVGPRSGRCSEYVWKDYSKCDAKMSKPEWARLREIRDRIEGELGEVVGKEIALLHELAKHRSKKLRLQKQLKFAQGRQTEEMAKEIDALDEVDELEREIFGVMEEEQDVAAPSIPFSLDKELEMFPDCWNLVDPGEWWILCEIPGGTAA</sequence>
<evidence type="ECO:0000313" key="1">
    <source>
        <dbReference type="EMBL" id="UVB78673.1"/>
    </source>
</evidence>
<protein>
    <submittedName>
        <fullName evidence="1">Env</fullName>
    </submittedName>
</protein>
<proteinExistence type="predicted"/>
<reference evidence="1" key="2">
    <citation type="submission" date="2021-07" db="EMBL/GenBank/DDBJ databases">
        <authorList>
            <person name="Li Y."/>
            <person name="Zhou M."/>
            <person name="Wang Y."/>
            <person name="Han C."/>
        </authorList>
    </citation>
    <scope>NUCLEOTIDE SEQUENCE</scope>
    <source>
        <strain evidence="1">WLCB0811-5</strain>
    </source>
</reference>
<dbReference type="EMBL" id="MZ599594">
    <property type="protein sequence ID" value="UVB78673.1"/>
    <property type="molecule type" value="Viral_cRNA"/>
</dbReference>